<dbReference type="EMBL" id="LXFE01000188">
    <property type="protein sequence ID" value="OLL26403.1"/>
    <property type="molecule type" value="Genomic_DNA"/>
</dbReference>
<dbReference type="AlphaFoldDB" id="A0A1U7LUZ8"/>
<evidence type="ECO:0000313" key="3">
    <source>
        <dbReference type="EMBL" id="OLL26403.1"/>
    </source>
</evidence>
<reference evidence="3 4" key="1">
    <citation type="submission" date="2016-04" db="EMBL/GenBank/DDBJ databases">
        <title>Evolutionary innovation and constraint leading to complex multicellularity in the Ascomycota.</title>
        <authorList>
            <person name="Cisse O."/>
            <person name="Nguyen A."/>
            <person name="Hewitt D.A."/>
            <person name="Jedd G."/>
            <person name="Stajich J.E."/>
        </authorList>
    </citation>
    <scope>NUCLEOTIDE SEQUENCE [LARGE SCALE GENOMIC DNA]</scope>
    <source>
        <strain evidence="3 4">DAH-3</strain>
    </source>
</reference>
<evidence type="ECO:0000256" key="1">
    <source>
        <dbReference type="SAM" id="Coils"/>
    </source>
</evidence>
<evidence type="ECO:0000256" key="2">
    <source>
        <dbReference type="SAM" id="MobiDB-lite"/>
    </source>
</evidence>
<keyword evidence="4" id="KW-1185">Reference proteome</keyword>
<name>A0A1U7LUZ8_NEOID</name>
<protein>
    <submittedName>
        <fullName evidence="3">Uncharacterized protein</fullName>
    </submittedName>
</protein>
<comment type="caution">
    <text evidence="3">The sequence shown here is derived from an EMBL/GenBank/DDBJ whole genome shotgun (WGS) entry which is preliminary data.</text>
</comment>
<dbReference type="Proteomes" id="UP000186594">
    <property type="component" value="Unassembled WGS sequence"/>
</dbReference>
<keyword evidence="1" id="KW-0175">Coiled coil</keyword>
<gene>
    <name evidence="3" type="ORF">NEOLI_001538</name>
</gene>
<proteinExistence type="predicted"/>
<feature type="coiled-coil region" evidence="1">
    <location>
        <begin position="43"/>
        <end position="70"/>
    </location>
</feature>
<sequence>MIVLLYILTFTIMLFQMMFRKHQKLQASIDLLAEVNHRFEVQVASLESENQILKFEIAKMSKEIQELLLRSKKRVHWAKLEDELIERNQTLKTDNKGLVAKLSECNSCIDELESALQGWRNHAADSEEVIQGLGNQFVALESDVAETADLSSSSPQKIIHNGEASRPPNRNSLERPMRLSRIVDRRDEIRDQAEDDINSFMTWIYRNYPPPQSTPSIPPNVCKLDIEDAIARYEIGNLEDLASRTADGYLEIIRILRSKME</sequence>
<accession>A0A1U7LUZ8</accession>
<feature type="region of interest" description="Disordered" evidence="2">
    <location>
        <begin position="148"/>
        <end position="175"/>
    </location>
</feature>
<organism evidence="3 4">
    <name type="scientific">Neolecta irregularis (strain DAH-3)</name>
    <dbReference type="NCBI Taxonomy" id="1198029"/>
    <lineage>
        <taxon>Eukaryota</taxon>
        <taxon>Fungi</taxon>
        <taxon>Dikarya</taxon>
        <taxon>Ascomycota</taxon>
        <taxon>Taphrinomycotina</taxon>
        <taxon>Neolectales</taxon>
        <taxon>Neolectaceae</taxon>
        <taxon>Neolecta</taxon>
    </lineage>
</organism>
<evidence type="ECO:0000313" key="4">
    <source>
        <dbReference type="Proteomes" id="UP000186594"/>
    </source>
</evidence>